<dbReference type="Pfam" id="PF12741">
    <property type="entry name" value="SusD-like"/>
    <property type="match status" value="1"/>
</dbReference>
<keyword evidence="2" id="KW-1185">Reference proteome</keyword>
<organism evidence="1 2">
    <name type="scientific">Chitinophaga silvisoli</name>
    <dbReference type="NCBI Taxonomy" id="2291814"/>
    <lineage>
        <taxon>Bacteria</taxon>
        <taxon>Pseudomonadati</taxon>
        <taxon>Bacteroidota</taxon>
        <taxon>Chitinophagia</taxon>
        <taxon>Chitinophagales</taxon>
        <taxon>Chitinophagaceae</taxon>
        <taxon>Chitinophaga</taxon>
    </lineage>
</organism>
<dbReference type="AlphaFoldDB" id="A0A3E1NTK0"/>
<proteinExistence type="predicted"/>
<dbReference type="Proteomes" id="UP000261174">
    <property type="component" value="Unassembled WGS sequence"/>
</dbReference>
<keyword evidence="1" id="KW-0449">Lipoprotein</keyword>
<protein>
    <submittedName>
        <fullName evidence="1">SusD/RagB family nutrient-binding outer membrane lipoprotein</fullName>
    </submittedName>
</protein>
<reference evidence="1 2" key="1">
    <citation type="submission" date="2018-08" db="EMBL/GenBank/DDBJ databases">
        <title>Chitinophaga sp. K20C18050901, a novel bacterium isolated from forest soil.</title>
        <authorList>
            <person name="Wang C."/>
        </authorList>
    </citation>
    <scope>NUCLEOTIDE SEQUENCE [LARGE SCALE GENOMIC DNA]</scope>
    <source>
        <strain evidence="1 2">K20C18050901</strain>
    </source>
</reference>
<dbReference type="InterPro" id="IPR024302">
    <property type="entry name" value="SusD-like"/>
</dbReference>
<dbReference type="InterPro" id="IPR011990">
    <property type="entry name" value="TPR-like_helical_dom_sf"/>
</dbReference>
<dbReference type="SUPFAM" id="SSF48452">
    <property type="entry name" value="TPR-like"/>
    <property type="match status" value="1"/>
</dbReference>
<accession>A0A3E1NTK0</accession>
<dbReference type="EMBL" id="QTJV01000015">
    <property type="protein sequence ID" value="RFM31240.1"/>
    <property type="molecule type" value="Genomic_DNA"/>
</dbReference>
<dbReference type="Gene3D" id="1.25.40.390">
    <property type="match status" value="1"/>
</dbReference>
<sequence length="521" mass="58249">MQFHQSHIFRLLLAIVLLSACTKDFDSKNINPVKVVEITPQELPFLFSKAEAAASYTGGDYQVAQNLFADLYAQYFATTATYFPSDRYVMRFDWVRTHWTNHYTQTVPQLQTIFAYTDKDSPEQALAHIIWAFAFQRLTDYYGPVPYFQAGQPLTSIPYDPQDEIYDDLFKHLDTAVTILAANTSAKPFGSFDLIYGGDAAKWLKFANTLRLRLALRVSMVDPSRGKTEAEKAVAAGVMTTTADDALMKKSATVTTDGNGLSTIAGWNEFRMSAAMESMLRGYKDPRMPVYFQPAIKTGEYHGVRNGLTAAQLNIQQNTNDYNSNVGTRWMGWSAADNKWVNIYGTSQNILHCAEAYFLRAEGALNGWDMGDDARQLYETGIAMSMRQWGITDEAAIAAYVSSTDTAIAPGDQQHSPAVTKALIKWAASEELQREQIGTQKWLALYPDGFEAWAEVRRSGYPHLYEVVQIDNADIPAGTAIHRIPFIELEKQTNGAAVEKATTLLKGPDNASTLLWWDVKE</sequence>
<comment type="caution">
    <text evidence="1">The sequence shown here is derived from an EMBL/GenBank/DDBJ whole genome shotgun (WGS) entry which is preliminary data.</text>
</comment>
<evidence type="ECO:0000313" key="2">
    <source>
        <dbReference type="Proteomes" id="UP000261174"/>
    </source>
</evidence>
<dbReference type="OrthoDB" id="843771at2"/>
<name>A0A3E1NTK0_9BACT</name>
<dbReference type="RefSeq" id="WP_116856988.1">
    <property type="nucleotide sequence ID" value="NZ_QTJV01000015.1"/>
</dbReference>
<evidence type="ECO:0000313" key="1">
    <source>
        <dbReference type="EMBL" id="RFM31240.1"/>
    </source>
</evidence>
<gene>
    <name evidence="1" type="ORF">DXN04_29360</name>
</gene>